<name>A0A2H5BQN3_9CAUD</name>
<keyword evidence="3" id="KW-1185">Reference proteome</keyword>
<gene>
    <name evidence="2" type="ORF">VPR_102</name>
</gene>
<dbReference type="EMBL" id="MG603697">
    <property type="protein sequence ID" value="AUG88466.1"/>
    <property type="molecule type" value="Genomic_DNA"/>
</dbReference>
<reference evidence="2 3" key="1">
    <citation type="submission" date="2017-12" db="EMBL/GenBank/DDBJ databases">
        <title>Genomic analysis of a novel phage Vp_R1 lytic to Vibrio parahaemolyticus.</title>
        <authorList>
            <person name="Ren H."/>
            <person name="Li Z."/>
        </authorList>
    </citation>
    <scope>NUCLEOTIDE SEQUENCE [LARGE SCALE GENOMIC DNA]</scope>
</reference>
<feature type="region of interest" description="Disordered" evidence="1">
    <location>
        <begin position="158"/>
        <end position="178"/>
    </location>
</feature>
<feature type="region of interest" description="Disordered" evidence="1">
    <location>
        <begin position="202"/>
        <end position="223"/>
    </location>
</feature>
<evidence type="ECO:0000313" key="3">
    <source>
        <dbReference type="Proteomes" id="UP000240283"/>
    </source>
</evidence>
<protein>
    <submittedName>
        <fullName evidence="2">Uncharacterized protein</fullName>
    </submittedName>
</protein>
<accession>A0A2H5BQN3</accession>
<sequence>MKTLSRLLPYGVKLEDVQKSLPHCTVTFTSKEVLGNGEGIQYISLTFKPTLEKQVKRDFNKLSSKLLEEKKKLHDRYHDHHASVKGGLFSSNGGKIAMESIGDGSLMDRKEIEHASESGKSEKYRAFRNQKETVTEKRELVTGMISGERRMLTLPVATSKSTNEKSKHKSGVSFQEAGKGKRISDYSVSGACKDLNKSISKAARNERSYKKTKRSDGLSRCQATKAKKRAKANKAKVNKFAVVDAKKQLRADIAAMNMTRSNSESAYLSQHGEAVYVKGDTKDTLVKSSTSPFATAYRDELLKEYKRAVNGERDAMPISKLEKLMKEWGM</sequence>
<organism evidence="2 3">
    <name type="scientific">Vibrio phage Vp_R1</name>
    <dbReference type="NCBI Taxonomy" id="2059867"/>
    <lineage>
        <taxon>Viruses</taxon>
        <taxon>Duplodnaviria</taxon>
        <taxon>Heunggongvirae</taxon>
        <taxon>Uroviricota</taxon>
        <taxon>Caudoviricetes</taxon>
        <taxon>Grimontviridae</taxon>
        <taxon>Dalianvirus</taxon>
        <taxon>Dalianvirus R1</taxon>
    </lineage>
</organism>
<proteinExistence type="predicted"/>
<evidence type="ECO:0000313" key="2">
    <source>
        <dbReference type="EMBL" id="AUG88466.1"/>
    </source>
</evidence>
<feature type="compositionally biased region" description="Basic and acidic residues" evidence="1">
    <location>
        <begin position="203"/>
        <end position="217"/>
    </location>
</feature>
<evidence type="ECO:0000256" key="1">
    <source>
        <dbReference type="SAM" id="MobiDB-lite"/>
    </source>
</evidence>
<dbReference type="Proteomes" id="UP000240283">
    <property type="component" value="Segment"/>
</dbReference>